<gene>
    <name evidence="1" type="ORF">BRAPAZ1V2_A06P24240.2</name>
</gene>
<proteinExistence type="predicted"/>
<dbReference type="Proteomes" id="UP000694005">
    <property type="component" value="Chromosome A06"/>
</dbReference>
<sequence>MDRLLHKNGDLTKLERYHNRRPWFYRDIYRFGMRGPGAVIATSTTWRGYSIRDLVLKDFEWVIPILSGS</sequence>
<dbReference type="EMBL" id="LS974622">
    <property type="protein sequence ID" value="CAG7870184.1"/>
    <property type="molecule type" value="Genomic_DNA"/>
</dbReference>
<dbReference type="Gramene" id="A06p24240.2_BraZ1">
    <property type="protein sequence ID" value="A06p24240.2_BraZ1.CDS"/>
    <property type="gene ID" value="A06g24240.2_BraZ1"/>
</dbReference>
<reference evidence="1 2" key="1">
    <citation type="submission" date="2021-07" db="EMBL/GenBank/DDBJ databases">
        <authorList>
            <consortium name="Genoscope - CEA"/>
            <person name="William W."/>
        </authorList>
    </citation>
    <scope>NUCLEOTIDE SEQUENCE [LARGE SCALE GENOMIC DNA]</scope>
</reference>
<accession>A0A8D9D737</accession>
<protein>
    <submittedName>
        <fullName evidence="1">Uncharacterized protein</fullName>
    </submittedName>
</protein>
<evidence type="ECO:0000313" key="1">
    <source>
        <dbReference type="EMBL" id="CAG7870184.1"/>
    </source>
</evidence>
<dbReference type="AlphaFoldDB" id="A0A8D9D737"/>
<name>A0A8D9D737_BRACM</name>
<evidence type="ECO:0000313" key="2">
    <source>
        <dbReference type="Proteomes" id="UP000694005"/>
    </source>
</evidence>
<organism evidence="1 2">
    <name type="scientific">Brassica campestris</name>
    <name type="common">Field mustard</name>
    <dbReference type="NCBI Taxonomy" id="3711"/>
    <lineage>
        <taxon>Eukaryota</taxon>
        <taxon>Viridiplantae</taxon>
        <taxon>Streptophyta</taxon>
        <taxon>Embryophyta</taxon>
        <taxon>Tracheophyta</taxon>
        <taxon>Spermatophyta</taxon>
        <taxon>Magnoliopsida</taxon>
        <taxon>eudicotyledons</taxon>
        <taxon>Gunneridae</taxon>
        <taxon>Pentapetalae</taxon>
        <taxon>rosids</taxon>
        <taxon>malvids</taxon>
        <taxon>Brassicales</taxon>
        <taxon>Brassicaceae</taxon>
        <taxon>Brassiceae</taxon>
        <taxon>Brassica</taxon>
    </lineage>
</organism>